<evidence type="ECO:0000313" key="12">
    <source>
        <dbReference type="Proteomes" id="UP000012073"/>
    </source>
</evidence>
<dbReference type="PhylomeDB" id="R7QRR8"/>
<dbReference type="InterPro" id="IPR016208">
    <property type="entry name" value="Ald_Oxase/xanthine_DH-like"/>
</dbReference>
<evidence type="ECO:0000256" key="7">
    <source>
        <dbReference type="ARBA" id="ARBA00023004"/>
    </source>
</evidence>
<evidence type="ECO:0000256" key="5">
    <source>
        <dbReference type="ARBA" id="ARBA00022723"/>
    </source>
</evidence>
<evidence type="ECO:0000259" key="10">
    <source>
        <dbReference type="Pfam" id="PF20256"/>
    </source>
</evidence>
<evidence type="ECO:0000256" key="9">
    <source>
        <dbReference type="ARBA" id="ARBA00034078"/>
    </source>
</evidence>
<dbReference type="KEGG" id="ccp:CHC_T00006932001"/>
<dbReference type="Pfam" id="PF20256">
    <property type="entry name" value="MoCoBD_2"/>
    <property type="match status" value="1"/>
</dbReference>
<evidence type="ECO:0000313" key="11">
    <source>
        <dbReference type="EMBL" id="CDF40045.1"/>
    </source>
</evidence>
<evidence type="ECO:0000256" key="8">
    <source>
        <dbReference type="ARBA" id="ARBA00023014"/>
    </source>
</evidence>
<comment type="cofactor">
    <cofactor evidence="2">
        <name>FAD</name>
        <dbReference type="ChEBI" id="CHEBI:57692"/>
    </cofactor>
</comment>
<dbReference type="EMBL" id="HG002116">
    <property type="protein sequence ID" value="CDF40045.1"/>
    <property type="molecule type" value="Genomic_DNA"/>
</dbReference>
<dbReference type="GO" id="GO:0005506">
    <property type="term" value="F:iron ion binding"/>
    <property type="evidence" value="ECO:0007669"/>
    <property type="project" value="InterPro"/>
</dbReference>
<dbReference type="Proteomes" id="UP000012073">
    <property type="component" value="Unassembled WGS sequence"/>
</dbReference>
<keyword evidence="8" id="KW-0411">Iron-sulfur</keyword>
<name>R7QRR8_CHOCR</name>
<keyword evidence="6" id="KW-0560">Oxidoreductase</keyword>
<feature type="domain" description="Aldehyde oxidase/xanthine dehydrogenase second molybdopterin binding" evidence="10">
    <location>
        <begin position="2"/>
        <end position="201"/>
    </location>
</feature>
<dbReference type="PANTHER" id="PTHR45444:SF3">
    <property type="entry name" value="XANTHINE DEHYDROGENASE"/>
    <property type="match status" value="1"/>
</dbReference>
<dbReference type="InterPro" id="IPR046867">
    <property type="entry name" value="AldOxase/xan_DH_MoCoBD2"/>
</dbReference>
<comment type="cofactor">
    <cofactor evidence="1">
        <name>Mo-molybdopterin</name>
        <dbReference type="ChEBI" id="CHEBI:71302"/>
    </cofactor>
</comment>
<dbReference type="AlphaFoldDB" id="R7QRR8"/>
<proteinExistence type="inferred from homology"/>
<dbReference type="STRING" id="2769.R7QRR8"/>
<keyword evidence="5" id="KW-0479">Metal-binding</keyword>
<keyword evidence="12" id="KW-1185">Reference proteome</keyword>
<dbReference type="RefSeq" id="XP_005710339.1">
    <property type="nucleotide sequence ID" value="XM_005710282.1"/>
</dbReference>
<keyword evidence="4" id="KW-0001">2Fe-2S</keyword>
<evidence type="ECO:0000256" key="4">
    <source>
        <dbReference type="ARBA" id="ARBA00022714"/>
    </source>
</evidence>
<accession>R7QRR8</accession>
<dbReference type="Gramene" id="CDF40045">
    <property type="protein sequence ID" value="CDF40045"/>
    <property type="gene ID" value="CHC_T00006932001"/>
</dbReference>
<evidence type="ECO:0000256" key="2">
    <source>
        <dbReference type="ARBA" id="ARBA00001974"/>
    </source>
</evidence>
<dbReference type="OrthoDB" id="8300278at2759"/>
<evidence type="ECO:0000256" key="1">
    <source>
        <dbReference type="ARBA" id="ARBA00001924"/>
    </source>
</evidence>
<evidence type="ECO:0000256" key="6">
    <source>
        <dbReference type="ARBA" id="ARBA00023002"/>
    </source>
</evidence>
<protein>
    <recommendedName>
        <fullName evidence="10">Aldehyde oxidase/xanthine dehydrogenase second molybdopterin binding domain-containing protein</fullName>
    </recommendedName>
</protein>
<reference evidence="12" key="1">
    <citation type="journal article" date="2013" name="Proc. Natl. Acad. Sci. U.S.A.">
        <title>Genome structure and metabolic features in the red seaweed Chondrus crispus shed light on evolution of the Archaeplastida.</title>
        <authorList>
            <person name="Collen J."/>
            <person name="Porcel B."/>
            <person name="Carre W."/>
            <person name="Ball S.G."/>
            <person name="Chaparro C."/>
            <person name="Tonon T."/>
            <person name="Barbeyron T."/>
            <person name="Michel G."/>
            <person name="Noel B."/>
            <person name="Valentin K."/>
            <person name="Elias M."/>
            <person name="Artiguenave F."/>
            <person name="Arun A."/>
            <person name="Aury J.M."/>
            <person name="Barbosa-Neto J.F."/>
            <person name="Bothwell J.H."/>
            <person name="Bouget F.Y."/>
            <person name="Brillet L."/>
            <person name="Cabello-Hurtado F."/>
            <person name="Capella-Gutierrez S."/>
            <person name="Charrier B."/>
            <person name="Cladiere L."/>
            <person name="Cock J.M."/>
            <person name="Coelho S.M."/>
            <person name="Colleoni C."/>
            <person name="Czjzek M."/>
            <person name="Da Silva C."/>
            <person name="Delage L."/>
            <person name="Denoeud F."/>
            <person name="Deschamps P."/>
            <person name="Dittami S.M."/>
            <person name="Gabaldon T."/>
            <person name="Gachon C.M."/>
            <person name="Groisillier A."/>
            <person name="Herve C."/>
            <person name="Jabbari K."/>
            <person name="Katinka M."/>
            <person name="Kloareg B."/>
            <person name="Kowalczyk N."/>
            <person name="Labadie K."/>
            <person name="Leblanc C."/>
            <person name="Lopez P.J."/>
            <person name="McLachlan D.H."/>
            <person name="Meslet-Cladiere L."/>
            <person name="Moustafa A."/>
            <person name="Nehr Z."/>
            <person name="Nyvall Collen P."/>
            <person name="Panaud O."/>
            <person name="Partensky F."/>
            <person name="Poulain J."/>
            <person name="Rensing S.A."/>
            <person name="Rousvoal S."/>
            <person name="Samson G."/>
            <person name="Symeonidi A."/>
            <person name="Weissenbach J."/>
            <person name="Zambounis A."/>
            <person name="Wincker P."/>
            <person name="Boyen C."/>
        </authorList>
    </citation>
    <scope>NUCLEOTIDE SEQUENCE [LARGE SCALE GENOMIC DNA]</scope>
    <source>
        <strain evidence="12">cv. Stackhouse</strain>
    </source>
</reference>
<dbReference type="PANTHER" id="PTHR45444">
    <property type="entry name" value="XANTHINE DEHYDROGENASE"/>
    <property type="match status" value="1"/>
</dbReference>
<comment type="cofactor">
    <cofactor evidence="9">
        <name>[2Fe-2S] cluster</name>
        <dbReference type="ChEBI" id="CHEBI:190135"/>
    </cofactor>
</comment>
<dbReference type="Gene3D" id="3.30.365.10">
    <property type="entry name" value="Aldehyde oxidase/xanthine dehydrogenase, molybdopterin binding domain"/>
    <property type="match status" value="3"/>
</dbReference>
<sequence>MFGISFSFRALNQAGALVHIYHGDGSVLISHGGVEMGQGLHTKMCQVAATELQLPLEMIFISETATDKVPNASPAAASYSSDLYGMAVRNACQELNRNLAPCKAALGDTASWLNVVSHAWLNRISLFATGFYKTPEIDDLDLAKPGSTGSPFFYYTNGAAVSEVEIDVLTGESKNLRTDIVMDVGRPLNPALDVGQIEGAFKDTNHSSKGIGEPPLFLAASVFFAIRDAIRSSRLQYGRDEWFQQDSPASVERIGLAFCDDLLRRVVPDEEGVRPKLTL</sequence>
<dbReference type="FunFam" id="3.30.365.10:FF:000002">
    <property type="entry name" value="Xanthine dehydrogenase oxidase"/>
    <property type="match status" value="1"/>
</dbReference>
<gene>
    <name evidence="11" type="ORF">CHC_T00006932001</name>
</gene>
<comment type="similarity">
    <text evidence="3">Belongs to the xanthine dehydrogenase family.</text>
</comment>
<dbReference type="GO" id="GO:0016491">
    <property type="term" value="F:oxidoreductase activity"/>
    <property type="evidence" value="ECO:0007669"/>
    <property type="project" value="UniProtKB-KW"/>
</dbReference>
<dbReference type="InterPro" id="IPR037165">
    <property type="entry name" value="AldOxase/xan_DH_Mopterin-bd_sf"/>
</dbReference>
<dbReference type="GeneID" id="17318057"/>
<evidence type="ECO:0000256" key="3">
    <source>
        <dbReference type="ARBA" id="ARBA00006849"/>
    </source>
</evidence>
<dbReference type="GO" id="GO:0051537">
    <property type="term" value="F:2 iron, 2 sulfur cluster binding"/>
    <property type="evidence" value="ECO:0007669"/>
    <property type="project" value="UniProtKB-KW"/>
</dbReference>
<dbReference type="SUPFAM" id="SSF56003">
    <property type="entry name" value="Molybdenum cofactor-binding domain"/>
    <property type="match status" value="1"/>
</dbReference>
<keyword evidence="7" id="KW-0408">Iron</keyword>
<organism evidence="11 12">
    <name type="scientific">Chondrus crispus</name>
    <name type="common">Carrageen Irish moss</name>
    <name type="synonym">Polymorpha crispa</name>
    <dbReference type="NCBI Taxonomy" id="2769"/>
    <lineage>
        <taxon>Eukaryota</taxon>
        <taxon>Rhodophyta</taxon>
        <taxon>Florideophyceae</taxon>
        <taxon>Rhodymeniophycidae</taxon>
        <taxon>Gigartinales</taxon>
        <taxon>Gigartinaceae</taxon>
        <taxon>Chondrus</taxon>
    </lineage>
</organism>